<protein>
    <submittedName>
        <fullName evidence="2">Uncharacterized protein</fullName>
    </submittedName>
</protein>
<comment type="caution">
    <text evidence="2">The sequence shown here is derived from an EMBL/GenBank/DDBJ whole genome shotgun (WGS) entry which is preliminary data.</text>
</comment>
<feature type="region of interest" description="Disordered" evidence="1">
    <location>
        <begin position="90"/>
        <end position="118"/>
    </location>
</feature>
<name>A0ABW0GEW3_9PROT</name>
<dbReference type="RefSeq" id="WP_376997795.1">
    <property type="nucleotide sequence ID" value="NZ_JBHSLC010000081.1"/>
</dbReference>
<accession>A0ABW0GEW3</accession>
<organism evidence="2 3">
    <name type="scientific">Azospirillum himalayense</name>
    <dbReference type="NCBI Taxonomy" id="654847"/>
    <lineage>
        <taxon>Bacteria</taxon>
        <taxon>Pseudomonadati</taxon>
        <taxon>Pseudomonadota</taxon>
        <taxon>Alphaproteobacteria</taxon>
        <taxon>Rhodospirillales</taxon>
        <taxon>Azospirillaceae</taxon>
        <taxon>Azospirillum</taxon>
    </lineage>
</organism>
<gene>
    <name evidence="2" type="ORF">ACFPMG_24250</name>
</gene>
<sequence>MPAPRLPVLRKEARKPVARERRTLSFRWPSRDLLAGEKARAARSYALLTSTLGAAAGLTIAAGQVGLDQQAAAAILLFAVAPLAQRAFPQGDGPGLPSTERGAPTASSTASLQTPPAPARDVVILETGRQVRTSDLPRHMGYENPDFDLAGYAVRNRGAIQLRARTIRLRPDGASSAAIEVACGIIANMEDGPVTLSTFTDGAWRFASYGSPMAAIDGLLDLTGAHMSSMFEAVSEGMHAAEGHMRAAFQTWRDSAGELNVGSIERLRETGAWARAVALCPAGGQGTGFAFIHIGDGITAFGERWRHEMIGKIDDGQPDPDYAAFVSDLYRRSIEGEMPAVNWINASLRLDRRLAPSRLRYRQLLLPWTVRDGAKRRTIITSVTQRHAVGFHHAVPGTA</sequence>
<dbReference type="Proteomes" id="UP001596166">
    <property type="component" value="Unassembled WGS sequence"/>
</dbReference>
<evidence type="ECO:0000313" key="2">
    <source>
        <dbReference type="EMBL" id="MFC5358103.1"/>
    </source>
</evidence>
<keyword evidence="3" id="KW-1185">Reference proteome</keyword>
<reference evidence="3" key="1">
    <citation type="journal article" date="2019" name="Int. J. Syst. Evol. Microbiol.">
        <title>The Global Catalogue of Microorganisms (GCM) 10K type strain sequencing project: providing services to taxonomists for standard genome sequencing and annotation.</title>
        <authorList>
            <consortium name="The Broad Institute Genomics Platform"/>
            <consortium name="The Broad Institute Genome Sequencing Center for Infectious Disease"/>
            <person name="Wu L."/>
            <person name="Ma J."/>
        </authorList>
    </citation>
    <scope>NUCLEOTIDE SEQUENCE [LARGE SCALE GENOMIC DNA]</scope>
    <source>
        <strain evidence="3">CCUG 58760</strain>
    </source>
</reference>
<dbReference type="EMBL" id="JBHSLC010000081">
    <property type="protein sequence ID" value="MFC5358103.1"/>
    <property type="molecule type" value="Genomic_DNA"/>
</dbReference>
<feature type="compositionally biased region" description="Polar residues" evidence="1">
    <location>
        <begin position="105"/>
        <end position="114"/>
    </location>
</feature>
<evidence type="ECO:0000256" key="1">
    <source>
        <dbReference type="SAM" id="MobiDB-lite"/>
    </source>
</evidence>
<evidence type="ECO:0000313" key="3">
    <source>
        <dbReference type="Proteomes" id="UP001596166"/>
    </source>
</evidence>
<proteinExistence type="predicted"/>